<sequence>MSIPNRQELFHAWMQYMLKQAPVCKAQR</sequence>
<name>C0PLL1_MAIZE</name>
<proteinExistence type="evidence at transcript level"/>
<reference evidence="1" key="1">
    <citation type="journal article" date="2009" name="PLoS Genet.">
        <title>Sequencing, mapping, and analysis of 27,455 maize full-length cDNAs.</title>
        <authorList>
            <person name="Soderlund C."/>
            <person name="Descour A."/>
            <person name="Kudrna D."/>
            <person name="Bomhoff M."/>
            <person name="Boyd L."/>
            <person name="Currie J."/>
            <person name="Angelova A."/>
            <person name="Collura K."/>
            <person name="Wissotski M."/>
            <person name="Ashley E."/>
            <person name="Morrow D."/>
            <person name="Fernandes J."/>
            <person name="Walbot V."/>
            <person name="Yu Y."/>
        </authorList>
    </citation>
    <scope>NUCLEOTIDE SEQUENCE</scope>
    <source>
        <strain evidence="1">B73</strain>
    </source>
</reference>
<dbReference type="EMBL" id="BT069180">
    <property type="protein sequence ID" value="ACN36077.1"/>
    <property type="molecule type" value="mRNA"/>
</dbReference>
<evidence type="ECO:0000313" key="1">
    <source>
        <dbReference type="EMBL" id="ACN36077.1"/>
    </source>
</evidence>
<reference evidence="1" key="2">
    <citation type="submission" date="2012-06" db="EMBL/GenBank/DDBJ databases">
        <authorList>
            <person name="Yu Y."/>
            <person name="Currie J."/>
            <person name="Lomeli R."/>
            <person name="Angelova A."/>
            <person name="Collura K."/>
            <person name="Wissotski M."/>
            <person name="Campos D."/>
            <person name="Kudrna D."/>
            <person name="Golser W."/>
            <person name="Ashely E."/>
            <person name="Descour A."/>
            <person name="Fernandes J."/>
            <person name="Soderlund C."/>
            <person name="Walbot V."/>
        </authorList>
    </citation>
    <scope>NUCLEOTIDE SEQUENCE</scope>
    <source>
        <strain evidence="1">B73</strain>
    </source>
</reference>
<protein>
    <submittedName>
        <fullName evidence="1">Uncharacterized protein</fullName>
    </submittedName>
</protein>
<dbReference type="AlphaFoldDB" id="C0PLL1"/>
<accession>C0PLL1</accession>
<organism evidence="1">
    <name type="scientific">Zea mays</name>
    <name type="common">Maize</name>
    <dbReference type="NCBI Taxonomy" id="4577"/>
    <lineage>
        <taxon>Eukaryota</taxon>
        <taxon>Viridiplantae</taxon>
        <taxon>Streptophyta</taxon>
        <taxon>Embryophyta</taxon>
        <taxon>Tracheophyta</taxon>
        <taxon>Spermatophyta</taxon>
        <taxon>Magnoliopsida</taxon>
        <taxon>Liliopsida</taxon>
        <taxon>Poales</taxon>
        <taxon>Poaceae</taxon>
        <taxon>PACMAD clade</taxon>
        <taxon>Panicoideae</taxon>
        <taxon>Andropogonodae</taxon>
        <taxon>Andropogoneae</taxon>
        <taxon>Tripsacinae</taxon>
        <taxon>Zea</taxon>
    </lineage>
</organism>